<keyword evidence="5" id="KW-0227">DNA damage</keyword>
<dbReference type="CDD" id="cd00540">
    <property type="entry name" value="AAG"/>
    <property type="match status" value="1"/>
</dbReference>
<dbReference type="AlphaFoldDB" id="A0A8X6LGQ6"/>
<evidence type="ECO:0000256" key="7">
    <source>
        <dbReference type="ARBA" id="ARBA00023204"/>
    </source>
</evidence>
<gene>
    <name evidence="9" type="primary">WD_1110</name>
    <name evidence="9" type="ORF">TNCT_423601</name>
</gene>
<evidence type="ECO:0000256" key="4">
    <source>
        <dbReference type="ARBA" id="ARBA00012000"/>
    </source>
</evidence>
<dbReference type="InterPro" id="IPR003180">
    <property type="entry name" value="MPG"/>
</dbReference>
<comment type="catalytic activity">
    <reaction evidence="1">
        <text>Hydrolysis of alkylated DNA, releasing 3-methyladenine, 3-methylguanine, 7-methylguanine and 7-methyladenine.</text>
        <dbReference type="EC" id="3.2.2.21"/>
    </reaction>
</comment>
<dbReference type="PANTHER" id="PTHR10429">
    <property type="entry name" value="DNA-3-METHYLADENINE GLYCOSYLASE"/>
    <property type="match status" value="1"/>
</dbReference>
<evidence type="ECO:0000313" key="9">
    <source>
        <dbReference type="EMBL" id="GFR06594.1"/>
    </source>
</evidence>
<dbReference type="EC" id="3.2.2.21" evidence="4"/>
<dbReference type="InterPro" id="IPR011034">
    <property type="entry name" value="Formyl_transferase-like_C_sf"/>
</dbReference>
<evidence type="ECO:0000256" key="8">
    <source>
        <dbReference type="ARBA" id="ARBA00033426"/>
    </source>
</evidence>
<keyword evidence="6" id="KW-0378">Hydrolase</keyword>
<name>A0A8X6LGQ6_TRICU</name>
<organism evidence="9 10">
    <name type="scientific">Trichonephila clavata</name>
    <name type="common">Joro spider</name>
    <name type="synonym">Nephila clavata</name>
    <dbReference type="NCBI Taxonomy" id="2740835"/>
    <lineage>
        <taxon>Eukaryota</taxon>
        <taxon>Metazoa</taxon>
        <taxon>Ecdysozoa</taxon>
        <taxon>Arthropoda</taxon>
        <taxon>Chelicerata</taxon>
        <taxon>Arachnida</taxon>
        <taxon>Araneae</taxon>
        <taxon>Araneomorphae</taxon>
        <taxon>Entelegynae</taxon>
        <taxon>Araneoidea</taxon>
        <taxon>Nephilidae</taxon>
        <taxon>Trichonephila</taxon>
    </lineage>
</organism>
<dbReference type="Proteomes" id="UP000887116">
    <property type="component" value="Unassembled WGS sequence"/>
</dbReference>
<dbReference type="OrthoDB" id="6353017at2759"/>
<accession>A0A8X6LGQ6</accession>
<dbReference type="Pfam" id="PF02245">
    <property type="entry name" value="Pur_DNA_glyco"/>
    <property type="match status" value="1"/>
</dbReference>
<proteinExistence type="inferred from homology"/>
<dbReference type="HAMAP" id="MF_00527">
    <property type="entry name" value="3MGH"/>
    <property type="match status" value="1"/>
</dbReference>
<evidence type="ECO:0000256" key="2">
    <source>
        <dbReference type="ARBA" id="ARBA00002421"/>
    </source>
</evidence>
<dbReference type="NCBIfam" id="NF002004">
    <property type="entry name" value="PRK00802.1-4"/>
    <property type="match status" value="1"/>
</dbReference>
<evidence type="ECO:0000256" key="6">
    <source>
        <dbReference type="ARBA" id="ARBA00022801"/>
    </source>
</evidence>
<evidence type="ECO:0000256" key="3">
    <source>
        <dbReference type="ARBA" id="ARBA00009232"/>
    </source>
</evidence>
<dbReference type="PANTHER" id="PTHR10429:SF0">
    <property type="entry name" value="DNA-3-METHYLADENINE GLYCOSYLASE"/>
    <property type="match status" value="1"/>
</dbReference>
<dbReference type="InterPro" id="IPR036995">
    <property type="entry name" value="MPG_sf"/>
</dbReference>
<dbReference type="EMBL" id="BMAO01006164">
    <property type="protein sequence ID" value="GFR06594.1"/>
    <property type="molecule type" value="Genomic_DNA"/>
</dbReference>
<comment type="caution">
    <text evidence="9">The sequence shown here is derived from an EMBL/GenBank/DDBJ whole genome shotgun (WGS) entry which is preliminary data.</text>
</comment>
<evidence type="ECO:0000256" key="5">
    <source>
        <dbReference type="ARBA" id="ARBA00022763"/>
    </source>
</evidence>
<sequence>MAIEYAYEMQHSSSKVKTVDLACFGPISASLAKDLFLHLMIVFGLRLLESNGITEEQLRANKEVKVGKRREPKSLHEALASQLPQIQLQQSSEEVKFLEQPSTDVTESTTQKHQAPAAQMNGIITEVEAYIGMNDPACHAARGYTNRTSVMFGMPGFSYVYFIYGMYYCLNIVTETEGFPAAVLIRGLKLIEPLEANLGGPGILCKRLNIAKEHNKQDLTINHEFCVYESHLKPDYICTPRIGISKGQEKFWRFKIF</sequence>
<evidence type="ECO:0000256" key="1">
    <source>
        <dbReference type="ARBA" id="ARBA00000086"/>
    </source>
</evidence>
<keyword evidence="10" id="KW-1185">Reference proteome</keyword>
<keyword evidence="7" id="KW-0234">DNA repair</keyword>
<dbReference type="GO" id="GO:0003905">
    <property type="term" value="F:alkylbase DNA N-glycosylase activity"/>
    <property type="evidence" value="ECO:0007669"/>
    <property type="project" value="UniProtKB-EC"/>
</dbReference>
<comment type="similarity">
    <text evidence="3">Belongs to the DNA glycosylase MPG family.</text>
</comment>
<protein>
    <recommendedName>
        <fullName evidence="4">DNA-3-methyladenine glycosylase II</fullName>
        <ecNumber evidence="4">3.2.2.21</ecNumber>
    </recommendedName>
    <alternativeName>
        <fullName evidence="8">3-methyladenine DNA glycosidase</fullName>
    </alternativeName>
</protein>
<dbReference type="NCBIfam" id="TIGR00567">
    <property type="entry name" value="3mg"/>
    <property type="match status" value="1"/>
</dbReference>
<dbReference type="GO" id="GO:0003677">
    <property type="term" value="F:DNA binding"/>
    <property type="evidence" value="ECO:0007669"/>
    <property type="project" value="InterPro"/>
</dbReference>
<reference evidence="9" key="1">
    <citation type="submission" date="2020-07" db="EMBL/GenBank/DDBJ databases">
        <title>Multicomponent nature underlies the extraordinary mechanical properties of spider dragline silk.</title>
        <authorList>
            <person name="Kono N."/>
            <person name="Nakamura H."/>
            <person name="Mori M."/>
            <person name="Yoshida Y."/>
            <person name="Ohtoshi R."/>
            <person name="Malay A.D."/>
            <person name="Moran D.A.P."/>
            <person name="Tomita M."/>
            <person name="Numata K."/>
            <person name="Arakawa K."/>
        </authorList>
    </citation>
    <scope>NUCLEOTIDE SEQUENCE</scope>
</reference>
<dbReference type="Gene3D" id="3.10.300.10">
    <property type="entry name" value="Methylpurine-DNA glycosylase (MPG)"/>
    <property type="match status" value="1"/>
</dbReference>
<evidence type="ECO:0000313" key="10">
    <source>
        <dbReference type="Proteomes" id="UP000887116"/>
    </source>
</evidence>
<dbReference type="SUPFAM" id="SSF50486">
    <property type="entry name" value="FMT C-terminal domain-like"/>
    <property type="match status" value="1"/>
</dbReference>
<comment type="function">
    <text evidence="2">Hydrolysis of the deoxyribose N-glycosidic bond to excise 3-methyladenine, and 7-methylguanine from the damaged DNA polymer formed by alkylation lesions.</text>
</comment>
<dbReference type="GO" id="GO:0006284">
    <property type="term" value="P:base-excision repair"/>
    <property type="evidence" value="ECO:0007669"/>
    <property type="project" value="InterPro"/>
</dbReference>